<dbReference type="InterPro" id="IPR017520">
    <property type="entry name" value="CHP03086"/>
</dbReference>
<dbReference type="InterPro" id="IPR034660">
    <property type="entry name" value="DinB/YfiT-like"/>
</dbReference>
<dbReference type="Gene3D" id="1.20.120.450">
    <property type="entry name" value="dinb family like domain"/>
    <property type="match status" value="1"/>
</dbReference>
<reference evidence="2 3" key="1">
    <citation type="submission" date="2024-09" db="EMBL/GenBank/DDBJ databases">
        <authorList>
            <person name="Sun Q."/>
            <person name="Mori K."/>
        </authorList>
    </citation>
    <scope>NUCLEOTIDE SEQUENCE [LARGE SCALE GENOMIC DNA]</scope>
    <source>
        <strain evidence="2 3">TBRC 7907</strain>
    </source>
</reference>
<dbReference type="SUPFAM" id="SSF109854">
    <property type="entry name" value="DinB/YfiT-like putative metalloenzymes"/>
    <property type="match status" value="1"/>
</dbReference>
<name>A0ABV5ZXV0_9PSEU</name>
<evidence type="ECO:0000313" key="2">
    <source>
        <dbReference type="EMBL" id="MFB9905741.1"/>
    </source>
</evidence>
<dbReference type="NCBIfam" id="TIGR03086">
    <property type="entry name" value="TIGR03086 family metal-binding protein"/>
    <property type="match status" value="1"/>
</dbReference>
<evidence type="ECO:0000313" key="3">
    <source>
        <dbReference type="Proteomes" id="UP001589693"/>
    </source>
</evidence>
<dbReference type="Proteomes" id="UP001589693">
    <property type="component" value="Unassembled WGS sequence"/>
</dbReference>
<protein>
    <submittedName>
        <fullName evidence="2">TIGR03086 family metal-binding protein</fullName>
    </submittedName>
</protein>
<dbReference type="NCBIfam" id="TIGR03083">
    <property type="entry name" value="maleylpyruvate isomerase family mycothiol-dependent enzyme"/>
    <property type="match status" value="1"/>
</dbReference>
<organism evidence="2 3">
    <name type="scientific">Allokutzneria oryzae</name>
    <dbReference type="NCBI Taxonomy" id="1378989"/>
    <lineage>
        <taxon>Bacteria</taxon>
        <taxon>Bacillati</taxon>
        <taxon>Actinomycetota</taxon>
        <taxon>Actinomycetes</taxon>
        <taxon>Pseudonocardiales</taxon>
        <taxon>Pseudonocardiaceae</taxon>
        <taxon>Allokutzneria</taxon>
    </lineage>
</organism>
<dbReference type="InterPro" id="IPR017517">
    <property type="entry name" value="Maleyloyr_isom"/>
</dbReference>
<dbReference type="InterPro" id="IPR024344">
    <property type="entry name" value="MDMPI_metal-binding"/>
</dbReference>
<comment type="caution">
    <text evidence="2">The sequence shown here is derived from an EMBL/GenBank/DDBJ whole genome shotgun (WGS) entry which is preliminary data.</text>
</comment>
<sequence length="183" mass="19752">MNDLMPRAAALFLEIVRAIKPDQLTAPTPCAEYDVRALIDHLLQWGPPLEGAGRKEAVPPAEGVDDWAPALEAQVQRTLAAWNSPAAWEGMTTMGGAFELPAPLVGGMVIGEFVLHGWDLARAMGQRPEWDADLVEYLYGEVARSAEQGREMGVYGEEVAVPANASTVDKMLALSGRSPSWPD</sequence>
<accession>A0ABV5ZXV0</accession>
<dbReference type="EMBL" id="JBHLZU010000014">
    <property type="protein sequence ID" value="MFB9905741.1"/>
    <property type="molecule type" value="Genomic_DNA"/>
</dbReference>
<dbReference type="Pfam" id="PF11716">
    <property type="entry name" value="MDMPI_N"/>
    <property type="match status" value="1"/>
</dbReference>
<feature type="domain" description="Mycothiol-dependent maleylpyruvate isomerase metal-binding" evidence="1">
    <location>
        <begin position="8"/>
        <end position="121"/>
    </location>
</feature>
<keyword evidence="3" id="KW-1185">Reference proteome</keyword>
<proteinExistence type="predicted"/>
<gene>
    <name evidence="2" type="ORF">ACFFQA_17545</name>
</gene>
<evidence type="ECO:0000259" key="1">
    <source>
        <dbReference type="Pfam" id="PF11716"/>
    </source>
</evidence>
<dbReference type="RefSeq" id="WP_377853048.1">
    <property type="nucleotide sequence ID" value="NZ_JBHLZU010000014.1"/>
</dbReference>